<dbReference type="InterPro" id="IPR003593">
    <property type="entry name" value="AAA+_ATPase"/>
</dbReference>
<dbReference type="FunFam" id="3.40.50.300:FF:000345">
    <property type="entry name" value="AAA family ATPase"/>
    <property type="match status" value="1"/>
</dbReference>
<sequence>MRPRSLDEVVGQKHLLRAGSPLRVIASDQDGSAVSVILWGPPGTGKTTMAQAIAHTSGRRFVELSAVTAGIKDVRTVMERALNDRDLYDIATVLFLDEIHRFTKAQQDALLPGVENGWVTLIAATTENPSFSVISPLLSRSLLLTLETLSDADIAELLDRAVADPRGLGGAVELTAEGRDALVQLSSGDARRALTGLEAAAGSALASAESGESDESEAPGESSEPDGDTPKPKEITAELVSLAVDRALLRYDKDGDQHYDVISAFIKSMRGSDPDAAIHYLARMIEAGEDPRFIARRLMVHAAEDVGLADPQALTIAVAAAQATQLIGLPEARIPLAEATIYIATAPKSNAVISAIDAAIADVKAGRFGSVPKPLRDAHYPGAKKLGHGRGYRYPHDDPRGVVRQQYLPDEIVGARYYEPTSHGNEREVSERLEKIRRISRGD</sequence>
<dbReference type="PANTHER" id="PTHR13779:SF7">
    <property type="entry name" value="ATPASE WRNIP1"/>
    <property type="match status" value="1"/>
</dbReference>
<dbReference type="SUPFAM" id="SSF52540">
    <property type="entry name" value="P-loop containing nucleoside triphosphate hydrolases"/>
    <property type="match status" value="1"/>
</dbReference>
<protein>
    <submittedName>
        <fullName evidence="6">ATPase AAA</fullName>
    </submittedName>
</protein>
<feature type="compositionally biased region" description="Basic and acidic residues" evidence="4">
    <location>
        <begin position="424"/>
        <end position="443"/>
    </location>
</feature>
<dbReference type="GO" id="GO:0016887">
    <property type="term" value="F:ATP hydrolysis activity"/>
    <property type="evidence" value="ECO:0007669"/>
    <property type="project" value="InterPro"/>
</dbReference>
<dbReference type="Proteomes" id="UP000032120">
    <property type="component" value="Unassembled WGS sequence"/>
</dbReference>
<dbReference type="GO" id="GO:0003677">
    <property type="term" value="F:DNA binding"/>
    <property type="evidence" value="ECO:0007669"/>
    <property type="project" value="InterPro"/>
</dbReference>
<dbReference type="Pfam" id="PF12002">
    <property type="entry name" value="MgsA_C"/>
    <property type="match status" value="1"/>
</dbReference>
<dbReference type="CDD" id="cd00009">
    <property type="entry name" value="AAA"/>
    <property type="match status" value="1"/>
</dbReference>
<dbReference type="InterPro" id="IPR051314">
    <property type="entry name" value="AAA_ATPase_RarA/MGS1/WRNIP1"/>
</dbReference>
<dbReference type="Pfam" id="PF16193">
    <property type="entry name" value="AAA_assoc_2"/>
    <property type="match status" value="1"/>
</dbReference>
<dbReference type="EMBL" id="JXSQ01000005">
    <property type="protein sequence ID" value="KIP53075.1"/>
    <property type="molecule type" value="Genomic_DNA"/>
</dbReference>
<keyword evidence="2" id="KW-0547">Nucleotide-binding</keyword>
<evidence type="ECO:0000256" key="1">
    <source>
        <dbReference type="ARBA" id="ARBA00008959"/>
    </source>
</evidence>
<proteinExistence type="inferred from homology"/>
<feature type="compositionally biased region" description="Acidic residues" evidence="4">
    <location>
        <begin position="211"/>
        <end position="227"/>
    </location>
</feature>
<dbReference type="Gene3D" id="1.10.8.60">
    <property type="match status" value="1"/>
</dbReference>
<gene>
    <name evidence="6" type="ORF">SD72_06080</name>
</gene>
<dbReference type="InterPro" id="IPR003959">
    <property type="entry name" value="ATPase_AAA_core"/>
</dbReference>
<organism evidence="6 7">
    <name type="scientific">Leucobacter komagatae</name>
    <dbReference type="NCBI Taxonomy" id="55969"/>
    <lineage>
        <taxon>Bacteria</taxon>
        <taxon>Bacillati</taxon>
        <taxon>Actinomycetota</taxon>
        <taxon>Actinomycetes</taxon>
        <taxon>Micrococcales</taxon>
        <taxon>Microbacteriaceae</taxon>
        <taxon>Leucobacter</taxon>
    </lineage>
</organism>
<keyword evidence="3" id="KW-0067">ATP-binding</keyword>
<reference evidence="6 7" key="1">
    <citation type="submission" date="2015-01" db="EMBL/GenBank/DDBJ databases">
        <title>Draft genome sequence of Leucobacter komagatae strain VKM ST2845.</title>
        <authorList>
            <person name="Karlyshev A.V."/>
            <person name="Kudryashova E.B."/>
        </authorList>
    </citation>
    <scope>NUCLEOTIDE SEQUENCE [LARGE SCALE GENOMIC DNA]</scope>
    <source>
        <strain evidence="6 7">VKM ST2845</strain>
    </source>
</reference>
<dbReference type="RefSeq" id="WP_042543571.1">
    <property type="nucleotide sequence ID" value="NZ_JXSQ01000005.1"/>
</dbReference>
<dbReference type="OrthoDB" id="9778364at2"/>
<evidence type="ECO:0000256" key="4">
    <source>
        <dbReference type="SAM" id="MobiDB-lite"/>
    </source>
</evidence>
<dbReference type="GO" id="GO:0017116">
    <property type="term" value="F:single-stranded DNA helicase activity"/>
    <property type="evidence" value="ECO:0007669"/>
    <property type="project" value="TreeGrafter"/>
</dbReference>
<evidence type="ECO:0000313" key="7">
    <source>
        <dbReference type="Proteomes" id="UP000032120"/>
    </source>
</evidence>
<comment type="caution">
    <text evidence="6">The sequence shown here is derived from an EMBL/GenBank/DDBJ whole genome shotgun (WGS) entry which is preliminary data.</text>
</comment>
<evidence type="ECO:0000256" key="2">
    <source>
        <dbReference type="ARBA" id="ARBA00022741"/>
    </source>
</evidence>
<feature type="region of interest" description="Disordered" evidence="4">
    <location>
        <begin position="422"/>
        <end position="443"/>
    </location>
</feature>
<dbReference type="InterPro" id="IPR021886">
    <property type="entry name" value="MgsA_C"/>
</dbReference>
<evidence type="ECO:0000256" key="3">
    <source>
        <dbReference type="ARBA" id="ARBA00022840"/>
    </source>
</evidence>
<dbReference type="FunFam" id="1.10.3710.10:FF:000003">
    <property type="entry name" value="ATPase, AAA family protein"/>
    <property type="match status" value="1"/>
</dbReference>
<dbReference type="SMART" id="SM00382">
    <property type="entry name" value="AAA"/>
    <property type="match status" value="1"/>
</dbReference>
<dbReference type="PANTHER" id="PTHR13779">
    <property type="entry name" value="WERNER HELICASE-INTERACTING PROTEIN 1 FAMILY MEMBER"/>
    <property type="match status" value="1"/>
</dbReference>
<feature type="domain" description="AAA+ ATPase" evidence="5">
    <location>
        <begin position="32"/>
        <end position="148"/>
    </location>
</feature>
<accession>A0A0D0H7D0</accession>
<dbReference type="SUPFAM" id="SSF48019">
    <property type="entry name" value="post-AAA+ oligomerization domain-like"/>
    <property type="match status" value="1"/>
</dbReference>
<evidence type="ECO:0000259" key="5">
    <source>
        <dbReference type="SMART" id="SM00382"/>
    </source>
</evidence>
<dbReference type="GO" id="GO:0005524">
    <property type="term" value="F:ATP binding"/>
    <property type="evidence" value="ECO:0007669"/>
    <property type="project" value="UniProtKB-KW"/>
</dbReference>
<name>A0A0D0H7D0_9MICO</name>
<dbReference type="FunFam" id="1.20.272.10:FF:000001">
    <property type="entry name" value="Putative AAA family ATPase"/>
    <property type="match status" value="1"/>
</dbReference>
<keyword evidence="7" id="KW-1185">Reference proteome</keyword>
<dbReference type="CDD" id="cd18139">
    <property type="entry name" value="HLD_clamp_RarA"/>
    <property type="match status" value="1"/>
</dbReference>
<dbReference type="InterPro" id="IPR027417">
    <property type="entry name" value="P-loop_NTPase"/>
</dbReference>
<dbReference type="InterPro" id="IPR032423">
    <property type="entry name" value="AAA_assoc_2"/>
</dbReference>
<feature type="region of interest" description="Disordered" evidence="4">
    <location>
        <begin position="204"/>
        <end position="232"/>
    </location>
</feature>
<evidence type="ECO:0000313" key="6">
    <source>
        <dbReference type="EMBL" id="KIP53075.1"/>
    </source>
</evidence>
<dbReference type="GO" id="GO:0008047">
    <property type="term" value="F:enzyme activator activity"/>
    <property type="evidence" value="ECO:0007669"/>
    <property type="project" value="TreeGrafter"/>
</dbReference>
<dbReference type="InterPro" id="IPR008921">
    <property type="entry name" value="DNA_pol3_clamp-load_cplx_C"/>
</dbReference>
<dbReference type="Gene3D" id="1.10.3710.10">
    <property type="entry name" value="DNA polymerase III clamp loader subunits, C-terminal domain"/>
    <property type="match status" value="1"/>
</dbReference>
<dbReference type="Gene3D" id="1.20.272.10">
    <property type="match status" value="1"/>
</dbReference>
<dbReference type="GO" id="GO:0000731">
    <property type="term" value="P:DNA synthesis involved in DNA repair"/>
    <property type="evidence" value="ECO:0007669"/>
    <property type="project" value="TreeGrafter"/>
</dbReference>
<comment type="similarity">
    <text evidence="1">Belongs to the AAA ATPase family. RarA/MGS1/WRNIP1 subfamily.</text>
</comment>
<dbReference type="GO" id="GO:0006261">
    <property type="term" value="P:DNA-templated DNA replication"/>
    <property type="evidence" value="ECO:0007669"/>
    <property type="project" value="TreeGrafter"/>
</dbReference>
<dbReference type="AlphaFoldDB" id="A0A0D0H7D0"/>
<dbReference type="Gene3D" id="3.40.50.300">
    <property type="entry name" value="P-loop containing nucleotide triphosphate hydrolases"/>
    <property type="match status" value="1"/>
</dbReference>
<dbReference type="Pfam" id="PF00004">
    <property type="entry name" value="AAA"/>
    <property type="match status" value="1"/>
</dbReference>